<protein>
    <submittedName>
        <fullName evidence="2">Mitotic checkpoint regulator, MAD2B-interacting-domain-containing protein</fullName>
    </submittedName>
</protein>
<evidence type="ECO:0000313" key="2">
    <source>
        <dbReference type="EMBL" id="KAK0623405.1"/>
    </source>
</evidence>
<dbReference type="EMBL" id="JAULSU010000003">
    <property type="protein sequence ID" value="KAK0623405.1"/>
    <property type="molecule type" value="Genomic_DNA"/>
</dbReference>
<sequence>MALVDYSDSESDSETNPTPQPLSKSTNTTKKPFQKLIDRSDPNGTGKIIVSLPTTSDPTNDATDEPPAKRAKTASGAGTSRFSAFSSFLPAPKKNAPVATGKTTGAEGAAGSSSSSTGTSAGVKRGISLKTGAEASFVRRAVSDGEGDGDTDEQGGGGGGLNLPAPKKGPTGPTIPEGQQPEEDVKLVGKPLMFKPLSVTRKPVKKKGVAGAAKAAPVAAAKVGAPLKSPAAPPLPKKVSLFSMDDDDAPTRETESTSGGAYEPLFGTDPSVDTTGDGYNDDGVTGDYGSYVPPPEQGNYNPTAQFHSASSIIDGLQLSEKAQRELFGRRGAAGKNGSNEFALPANARVLNFNMEKEYEHNEALRASGEQAYNPVRSIAPGKHSLRQMVNMAQNNQSALEDSFAQGKNNRKDAAGRYGWK</sequence>
<dbReference type="Pfam" id="PF10253">
    <property type="entry name" value="PRCC"/>
    <property type="match status" value="1"/>
</dbReference>
<gene>
    <name evidence="2" type="ORF">B0T14DRAFT_175958</name>
</gene>
<dbReference type="PANTHER" id="PTHR13621">
    <property type="entry name" value="PROLINE-RICH PROTEIN PRCC"/>
    <property type="match status" value="1"/>
</dbReference>
<proteinExistence type="predicted"/>
<dbReference type="PANTHER" id="PTHR13621:SF2">
    <property type="entry name" value="PROLINE-RICH PROTEIN PRCC"/>
    <property type="match status" value="1"/>
</dbReference>
<feature type="region of interest" description="Disordered" evidence="1">
    <location>
        <begin position="1"/>
        <end position="184"/>
    </location>
</feature>
<organism evidence="2 3">
    <name type="scientific">Immersiella caudata</name>
    <dbReference type="NCBI Taxonomy" id="314043"/>
    <lineage>
        <taxon>Eukaryota</taxon>
        <taxon>Fungi</taxon>
        <taxon>Dikarya</taxon>
        <taxon>Ascomycota</taxon>
        <taxon>Pezizomycotina</taxon>
        <taxon>Sordariomycetes</taxon>
        <taxon>Sordariomycetidae</taxon>
        <taxon>Sordariales</taxon>
        <taxon>Lasiosphaeriaceae</taxon>
        <taxon>Immersiella</taxon>
    </lineage>
</organism>
<feature type="region of interest" description="Disordered" evidence="1">
    <location>
        <begin position="224"/>
        <end position="301"/>
    </location>
</feature>
<dbReference type="InterPro" id="IPR018800">
    <property type="entry name" value="PRCC"/>
</dbReference>
<accession>A0AA40C387</accession>
<feature type="region of interest" description="Disordered" evidence="1">
    <location>
        <begin position="396"/>
        <end position="420"/>
    </location>
</feature>
<feature type="compositionally biased region" description="Polar residues" evidence="1">
    <location>
        <begin position="52"/>
        <end position="61"/>
    </location>
</feature>
<reference evidence="2" key="1">
    <citation type="submission" date="2023-06" db="EMBL/GenBank/DDBJ databases">
        <title>Genome-scale phylogeny and comparative genomics of the fungal order Sordariales.</title>
        <authorList>
            <consortium name="Lawrence Berkeley National Laboratory"/>
            <person name="Hensen N."/>
            <person name="Bonometti L."/>
            <person name="Westerberg I."/>
            <person name="Brannstrom I.O."/>
            <person name="Guillou S."/>
            <person name="Cros-Aarteil S."/>
            <person name="Calhoun S."/>
            <person name="Haridas S."/>
            <person name="Kuo A."/>
            <person name="Mondo S."/>
            <person name="Pangilinan J."/>
            <person name="Riley R."/>
            <person name="Labutti K."/>
            <person name="Andreopoulos B."/>
            <person name="Lipzen A."/>
            <person name="Chen C."/>
            <person name="Yanf M."/>
            <person name="Daum C."/>
            <person name="Ng V."/>
            <person name="Clum A."/>
            <person name="Steindorff A."/>
            <person name="Ohm R."/>
            <person name="Martin F."/>
            <person name="Silar P."/>
            <person name="Natvig D."/>
            <person name="Lalanne C."/>
            <person name="Gautier V."/>
            <person name="Ament-Velasquez S.L."/>
            <person name="Kruys A."/>
            <person name="Hutchinson M.I."/>
            <person name="Powell A.J."/>
            <person name="Barry K."/>
            <person name="Miller A.N."/>
            <person name="Grigoriev I.V."/>
            <person name="Debuchy R."/>
            <person name="Gladieux P."/>
            <person name="Thoren M.H."/>
            <person name="Johannesson H."/>
        </authorList>
    </citation>
    <scope>NUCLEOTIDE SEQUENCE</scope>
    <source>
        <strain evidence="2">CBS 606.72</strain>
    </source>
</reference>
<feature type="compositionally biased region" description="Polar residues" evidence="1">
    <location>
        <begin position="14"/>
        <end position="31"/>
    </location>
</feature>
<dbReference type="Proteomes" id="UP001175000">
    <property type="component" value="Unassembled WGS sequence"/>
</dbReference>
<dbReference type="GO" id="GO:0005634">
    <property type="term" value="C:nucleus"/>
    <property type="evidence" value="ECO:0007669"/>
    <property type="project" value="TreeGrafter"/>
</dbReference>
<name>A0AA40C387_9PEZI</name>
<keyword evidence="3" id="KW-1185">Reference proteome</keyword>
<feature type="compositionally biased region" description="Polar residues" evidence="1">
    <location>
        <begin position="76"/>
        <end position="86"/>
    </location>
</feature>
<evidence type="ECO:0000313" key="3">
    <source>
        <dbReference type="Proteomes" id="UP001175000"/>
    </source>
</evidence>
<dbReference type="AlphaFoldDB" id="A0AA40C387"/>
<comment type="caution">
    <text evidence="2">The sequence shown here is derived from an EMBL/GenBank/DDBJ whole genome shotgun (WGS) entry which is preliminary data.</text>
</comment>
<feature type="compositionally biased region" description="Low complexity" evidence="1">
    <location>
        <begin position="99"/>
        <end position="122"/>
    </location>
</feature>
<evidence type="ECO:0000256" key="1">
    <source>
        <dbReference type="SAM" id="MobiDB-lite"/>
    </source>
</evidence>